<sequence>MKRTALSHWKTFVAACRQQRRWEHYVQQLHRVQTRAKADKTRRSGGSFRDSRALQAQLKRNRVLMTHVMHAWYLVVQTRRRRMQALSNSKKRHQRDRTEPTRSISTLKQLALAFWARSVMHRCFCKWRDQAVGKPAELA</sequence>
<organism evidence="1 2">
    <name type="scientific">Phytophthora rubi</name>
    <dbReference type="NCBI Taxonomy" id="129364"/>
    <lineage>
        <taxon>Eukaryota</taxon>
        <taxon>Sar</taxon>
        <taxon>Stramenopiles</taxon>
        <taxon>Oomycota</taxon>
        <taxon>Peronosporomycetes</taxon>
        <taxon>Peronosporales</taxon>
        <taxon>Peronosporaceae</taxon>
        <taxon>Phytophthora</taxon>
    </lineage>
</organism>
<evidence type="ECO:0008006" key="3">
    <source>
        <dbReference type="Google" id="ProtNLM"/>
    </source>
</evidence>
<comment type="caution">
    <text evidence="1">The sequence shown here is derived from an EMBL/GenBank/DDBJ whole genome shotgun (WGS) entry which is preliminary data.</text>
</comment>
<dbReference type="EMBL" id="QXFT01001596">
    <property type="protein sequence ID" value="KAE9314646.1"/>
    <property type="molecule type" value="Genomic_DNA"/>
</dbReference>
<dbReference type="Proteomes" id="UP000434957">
    <property type="component" value="Unassembled WGS sequence"/>
</dbReference>
<gene>
    <name evidence="1" type="ORF">PR003_g19190</name>
</gene>
<name>A0A6A4DUU3_9STRA</name>
<accession>A0A6A4DUU3</accession>
<evidence type="ECO:0000313" key="2">
    <source>
        <dbReference type="Proteomes" id="UP000434957"/>
    </source>
</evidence>
<protein>
    <recommendedName>
        <fullName evidence="3">Sfi1 spindle body domain-containing protein</fullName>
    </recommendedName>
</protein>
<proteinExistence type="predicted"/>
<reference evidence="1 2" key="1">
    <citation type="submission" date="2018-08" db="EMBL/GenBank/DDBJ databases">
        <title>Genomic investigation of the strawberry pathogen Phytophthora fragariae indicates pathogenicity is determined by transcriptional variation in three key races.</title>
        <authorList>
            <person name="Adams T.M."/>
            <person name="Armitage A.D."/>
            <person name="Sobczyk M.K."/>
            <person name="Bates H.J."/>
            <person name="Dunwell J.M."/>
            <person name="Nellist C.F."/>
            <person name="Harrison R.J."/>
        </authorList>
    </citation>
    <scope>NUCLEOTIDE SEQUENCE [LARGE SCALE GENOMIC DNA]</scope>
    <source>
        <strain evidence="1 2">SCRP333</strain>
    </source>
</reference>
<keyword evidence="2" id="KW-1185">Reference proteome</keyword>
<dbReference type="AlphaFoldDB" id="A0A6A4DUU3"/>
<evidence type="ECO:0000313" key="1">
    <source>
        <dbReference type="EMBL" id="KAE9314646.1"/>
    </source>
</evidence>